<keyword evidence="1" id="KW-1133">Transmembrane helix</keyword>
<sequence length="80" mass="9593">MTQARSKQVSLEDTRYYHLISRCVRRAYLCGEDSHTNQSFEHRRQWMVDRIRFLTSVFAIEKIIGHPTLLIYSLLFTMVK</sequence>
<dbReference type="EMBL" id="JACHHU010000047">
    <property type="protein sequence ID" value="MBB6545090.1"/>
    <property type="molecule type" value="Genomic_DNA"/>
</dbReference>
<evidence type="ECO:0008006" key="4">
    <source>
        <dbReference type="Google" id="ProtNLM"/>
    </source>
</evidence>
<proteinExistence type="predicted"/>
<keyword evidence="1" id="KW-0472">Membrane</keyword>
<organism evidence="2 3">
    <name type="scientific">Thalassotalea piscium</name>
    <dbReference type="NCBI Taxonomy" id="1230533"/>
    <lineage>
        <taxon>Bacteria</taxon>
        <taxon>Pseudomonadati</taxon>
        <taxon>Pseudomonadota</taxon>
        <taxon>Gammaproteobacteria</taxon>
        <taxon>Alteromonadales</taxon>
        <taxon>Colwelliaceae</taxon>
        <taxon>Thalassotalea</taxon>
    </lineage>
</organism>
<name>A0A7X0NKI6_9GAMM</name>
<dbReference type="RefSeq" id="WP_184426763.1">
    <property type="nucleotide sequence ID" value="NZ_AP027362.1"/>
</dbReference>
<gene>
    <name evidence="2" type="ORF">HNQ55_003632</name>
</gene>
<feature type="transmembrane region" description="Helical" evidence="1">
    <location>
        <begin position="53"/>
        <end position="75"/>
    </location>
</feature>
<dbReference type="AlphaFoldDB" id="A0A7X0NKI6"/>
<keyword evidence="1" id="KW-0812">Transmembrane</keyword>
<comment type="caution">
    <text evidence="2">The sequence shown here is derived from an EMBL/GenBank/DDBJ whole genome shotgun (WGS) entry which is preliminary data.</text>
</comment>
<protein>
    <recommendedName>
        <fullName evidence="4">Transposase</fullName>
    </recommendedName>
</protein>
<evidence type="ECO:0000256" key="1">
    <source>
        <dbReference type="SAM" id="Phobius"/>
    </source>
</evidence>
<evidence type="ECO:0000313" key="2">
    <source>
        <dbReference type="EMBL" id="MBB6545090.1"/>
    </source>
</evidence>
<keyword evidence="3" id="KW-1185">Reference proteome</keyword>
<dbReference type="Proteomes" id="UP000537141">
    <property type="component" value="Unassembled WGS sequence"/>
</dbReference>
<accession>A0A7X0NKI6</accession>
<evidence type="ECO:0000313" key="3">
    <source>
        <dbReference type="Proteomes" id="UP000537141"/>
    </source>
</evidence>
<reference evidence="2 3" key="1">
    <citation type="submission" date="2020-08" db="EMBL/GenBank/DDBJ databases">
        <title>Genomic Encyclopedia of Type Strains, Phase IV (KMG-IV): sequencing the most valuable type-strain genomes for metagenomic binning, comparative biology and taxonomic classification.</title>
        <authorList>
            <person name="Goeker M."/>
        </authorList>
    </citation>
    <scope>NUCLEOTIDE SEQUENCE [LARGE SCALE GENOMIC DNA]</scope>
    <source>
        <strain evidence="2 3">DSM 26287</strain>
    </source>
</reference>